<dbReference type="EMBL" id="MF042361">
    <property type="protein sequence ID" value="ARV77136.1"/>
    <property type="molecule type" value="Genomic_DNA"/>
</dbReference>
<gene>
    <name evidence="1" type="ORF">SKUL_37</name>
</gene>
<dbReference type="Proteomes" id="UP000221845">
    <property type="component" value="Segment"/>
</dbReference>
<keyword evidence="2" id="KW-1185">Reference proteome</keyword>
<protein>
    <submittedName>
        <fullName evidence="1">Uncharacterized protein</fullName>
    </submittedName>
</protein>
<sequence>MARRKRSELVGRTHSRSWLRNTNVTIEGPTADVLLNLFAFTEGGAEGRQRLMRRIEEKHSELCRAEAEPG</sequence>
<organism evidence="1 2">
    <name type="scientific">Pseudomonas phage Skulduggery</name>
    <dbReference type="NCBI Taxonomy" id="2006671"/>
    <lineage>
        <taxon>Viruses</taxon>
        <taxon>Duplodnaviria</taxon>
        <taxon>Heunggongvirae</taxon>
        <taxon>Uroviricota</taxon>
        <taxon>Caudoviricetes</taxon>
        <taxon>Skulduggeryvirus</taxon>
        <taxon>Skulduggeryvirus skulduggery</taxon>
    </lineage>
</organism>
<name>A0A1Y0SZN1_9CAUD</name>
<evidence type="ECO:0000313" key="2">
    <source>
        <dbReference type="Proteomes" id="UP000221845"/>
    </source>
</evidence>
<proteinExistence type="predicted"/>
<reference evidence="1 2" key="1">
    <citation type="submission" date="2017-05" db="EMBL/GenBank/DDBJ databases">
        <authorList>
            <person name="Song R."/>
            <person name="Chenine A.L."/>
            <person name="Ruprecht R.M."/>
        </authorList>
    </citation>
    <scope>NUCLEOTIDE SEQUENCE [LARGE SCALE GENOMIC DNA]</scope>
</reference>
<accession>A0A1Y0SZN1</accession>
<evidence type="ECO:0000313" key="1">
    <source>
        <dbReference type="EMBL" id="ARV77136.1"/>
    </source>
</evidence>